<dbReference type="InterPro" id="IPR006685">
    <property type="entry name" value="MscS_channel_2nd"/>
</dbReference>
<comment type="subcellular location">
    <subcellularLocation>
        <location evidence="1">Cell membrane</location>
        <topology evidence="1">Multi-pass membrane protein</topology>
    </subcellularLocation>
</comment>
<evidence type="ECO:0000256" key="3">
    <source>
        <dbReference type="ARBA" id="ARBA00022475"/>
    </source>
</evidence>
<dbReference type="InterPro" id="IPR049278">
    <property type="entry name" value="MS_channel_C"/>
</dbReference>
<evidence type="ECO:0000256" key="7">
    <source>
        <dbReference type="ARBA" id="ARBA00023136"/>
    </source>
</evidence>
<feature type="domain" description="Mechanosensitive ion channel inner membrane" evidence="11">
    <location>
        <begin position="465"/>
        <end position="787"/>
    </location>
</feature>
<feature type="transmembrane region" description="Helical" evidence="9">
    <location>
        <begin position="754"/>
        <end position="772"/>
    </location>
</feature>
<keyword evidence="16" id="KW-1185">Reference proteome</keyword>
<keyword evidence="6 9" id="KW-1133">Transmembrane helix</keyword>
<feature type="domain" description="Mechanosensitive ion channel MscS" evidence="10">
    <location>
        <begin position="891"/>
        <end position="956"/>
    </location>
</feature>
<feature type="domain" description="Mechanosensitive ion channel transmembrane helices 2/3" evidence="14">
    <location>
        <begin position="848"/>
        <end position="889"/>
    </location>
</feature>
<dbReference type="InterPro" id="IPR052702">
    <property type="entry name" value="MscS-like_channel"/>
</dbReference>
<dbReference type="PANTHER" id="PTHR30347:SF1">
    <property type="entry name" value="MECHANOSENSITIVE CHANNEL MSCK"/>
    <property type="match status" value="1"/>
</dbReference>
<reference evidence="15 16" key="1">
    <citation type="journal article" date="2013" name="Antonie Van Leeuwenhoek">
        <title>Echinimonas agarilytica gen. nov., sp. nov., a new gammaproteobacterium isolated from the sea urchin Strongylocentrotus intermedius.</title>
        <authorList>
            <person name="Nedashkovskaya O.I."/>
            <person name="Stenkova A.M."/>
            <person name="Zhukova N.V."/>
            <person name="Van Trappen S."/>
            <person name="Lee J.S."/>
            <person name="Kim S.B."/>
        </authorList>
    </citation>
    <scope>NUCLEOTIDE SEQUENCE [LARGE SCALE GENOMIC DNA]</scope>
    <source>
        <strain evidence="15 16">KMM 6351</strain>
    </source>
</reference>
<evidence type="ECO:0000259" key="14">
    <source>
        <dbReference type="Pfam" id="PF21088"/>
    </source>
</evidence>
<keyword evidence="7 9" id="KW-0472">Membrane</keyword>
<evidence type="ECO:0000256" key="9">
    <source>
        <dbReference type="SAM" id="Phobius"/>
    </source>
</evidence>
<dbReference type="PANTHER" id="PTHR30347">
    <property type="entry name" value="POTASSIUM CHANNEL RELATED"/>
    <property type="match status" value="1"/>
</dbReference>
<dbReference type="FunFam" id="1.10.287.1260:FF:000002">
    <property type="entry name" value="Potassium efflux system KefA"/>
    <property type="match status" value="1"/>
</dbReference>
<accession>A0AA41W6E1</accession>
<dbReference type="Gene3D" id="1.10.287.1260">
    <property type="match status" value="1"/>
</dbReference>
<feature type="transmembrane region" description="Helical" evidence="9">
    <location>
        <begin position="677"/>
        <end position="698"/>
    </location>
</feature>
<feature type="transmembrane region" description="Helical" evidence="9">
    <location>
        <begin position="802"/>
        <end position="821"/>
    </location>
</feature>
<sequence length="1072" mass="121367">MNIWGLYCGVLLITLALVFGVQAREVSKPYVQELLNNAESAPEEIISLYHNILQEIAEREHYEIAAAGYQDVINSYSSLVRALNVEPEFDQATFTQRLESSSLAETEQLISVLKTSQLTTNADIRLGEEDVSTISDRLTIIPQEIEEVARQISEVAISLPHSEHSASRIEAQQMLVIAQRNSKNARSKMLRLEQLSSANRMELARLKAEQSKLKLSVIDEKLKLASQALAHLRKVDAEKTLASLNAASKKVTEGSVIEQDIFDTNVKLSSSLRLAQHQLEEYQIRFQDLSRISERINSLLRELQTGVDRFDPTVEFSAAIIEQLETLQSIPSLREVNRKANEIRVSGFSFRNQLRKSKLLENDLQTSDEVELLHLQQQLLNRNIDLNEQIDVLLRQAQSNIEALTAQQQKLHSLAFLHLTWIPNIYPVSADDIKDIWIQMGNVLKALEGEWRVTMDHFGVNSFPILILLLSYVYYRRFEVRYNQYLTRISDRIGNVKRDKGHYSWVAVAGLVVLALALPTVTMLAVTFNKDQLVMLPQLIIMIALGISINRFAKHLMNPVGVFIHHFRLDANSVIMVARHIFWFSPLLLISILIYEWSTIFSGDDLFNNPVRVLLMVSSALFSVATVWLYRLLQNNAKSSGGMRTPIRMLWWFVISIPIISFVMLAAGYMVASSMFLMDYIWTILAATIVHVAYLLSLRGISIIYRRMAFERALARRAAVLAQRDEDDENEAPLEELEDRYIDFSEVGAQASKLLRTAFLLLLYFALLPIWSDAFDSFSSLNEFTLWTVYSEGAEGKVATPITFKLLVTSIATCIFTIVSVRNLPGMLEILVLQRMQLSPGTGFAISTITKYLILVIGMMIAVGTLGFEWSSLQWLVAALTVGLGFGLQEIFANFVSGLMLLFEKPIRIGDTVTIRNMTGIVTRINTRATTLIDWDRKEVIIPNKAFITEDFVNWSLSDAITRIVIKVGVAYNSDPDLVTQLISDAAKECEYTLEDPVPDVFFIEFSDSSLLFELRTFTAETAHRLPATHFIHNCIYQKFSQFGVEIAFPQLDVHLNGSLDTMNDRSPQRAL</sequence>
<dbReference type="AlphaFoldDB" id="A0AA41W6E1"/>
<feature type="domain" description="Mechanosensitive ion channel MscS C-terminal" evidence="13">
    <location>
        <begin position="964"/>
        <end position="1047"/>
    </location>
</feature>
<feature type="transmembrane region" description="Helical" evidence="9">
    <location>
        <begin position="574"/>
        <end position="595"/>
    </location>
</feature>
<comment type="similarity">
    <text evidence="2">Belongs to the MscS (TC 1.A.23) family.</text>
</comment>
<evidence type="ECO:0000259" key="12">
    <source>
        <dbReference type="Pfam" id="PF12795"/>
    </source>
</evidence>
<keyword evidence="4 9" id="KW-0812">Transmembrane</keyword>
<dbReference type="GO" id="GO:0008381">
    <property type="term" value="F:mechanosensitive monoatomic ion channel activity"/>
    <property type="evidence" value="ECO:0007669"/>
    <property type="project" value="UniProtKB-ARBA"/>
</dbReference>
<dbReference type="InterPro" id="IPR006686">
    <property type="entry name" value="MscS_channel_CS"/>
</dbReference>
<evidence type="ECO:0000259" key="10">
    <source>
        <dbReference type="Pfam" id="PF00924"/>
    </source>
</evidence>
<feature type="transmembrane region" description="Helical" evidence="9">
    <location>
        <begin position="842"/>
        <end position="863"/>
    </location>
</feature>
<dbReference type="Pfam" id="PF00924">
    <property type="entry name" value="MS_channel_2nd"/>
    <property type="match status" value="1"/>
</dbReference>
<keyword evidence="3" id="KW-1003">Cell membrane</keyword>
<keyword evidence="8" id="KW-0175">Coiled coil</keyword>
<dbReference type="InterPro" id="IPR049142">
    <property type="entry name" value="MS_channel_1st"/>
</dbReference>
<dbReference type="SUPFAM" id="SSF82861">
    <property type="entry name" value="Mechanosensitive channel protein MscS (YggB), transmembrane region"/>
    <property type="match status" value="1"/>
</dbReference>
<dbReference type="InterPro" id="IPR011066">
    <property type="entry name" value="MscS_channel_C_sf"/>
</dbReference>
<feature type="transmembrane region" description="Helical" evidence="9">
    <location>
        <begin position="875"/>
        <end position="903"/>
    </location>
</feature>
<evidence type="ECO:0000256" key="4">
    <source>
        <dbReference type="ARBA" id="ARBA00022692"/>
    </source>
</evidence>
<feature type="domain" description="Mechanosensitive ion channel MscS porin" evidence="12">
    <location>
        <begin position="39"/>
        <end position="251"/>
    </location>
</feature>
<evidence type="ECO:0000259" key="13">
    <source>
        <dbReference type="Pfam" id="PF21082"/>
    </source>
</evidence>
<dbReference type="Proteomes" id="UP001165393">
    <property type="component" value="Unassembled WGS sequence"/>
</dbReference>
<dbReference type="InterPro" id="IPR011014">
    <property type="entry name" value="MscS_channel_TM-2"/>
</dbReference>
<evidence type="ECO:0000313" key="15">
    <source>
        <dbReference type="EMBL" id="MCM2679905.1"/>
    </source>
</evidence>
<dbReference type="RefSeq" id="WP_251261316.1">
    <property type="nucleotide sequence ID" value="NZ_JAMQGP010000003.1"/>
</dbReference>
<feature type="transmembrane region" description="Helical" evidence="9">
    <location>
        <begin position="458"/>
        <end position="475"/>
    </location>
</feature>
<evidence type="ECO:0000313" key="16">
    <source>
        <dbReference type="Proteomes" id="UP001165393"/>
    </source>
</evidence>
<dbReference type="Pfam" id="PF21082">
    <property type="entry name" value="MS_channel_3rd"/>
    <property type="match status" value="1"/>
</dbReference>
<dbReference type="Pfam" id="PF12794">
    <property type="entry name" value="MscS_TM"/>
    <property type="match status" value="1"/>
</dbReference>
<feature type="transmembrane region" description="Helical" evidence="9">
    <location>
        <begin position="650"/>
        <end position="671"/>
    </location>
</feature>
<evidence type="ECO:0000256" key="5">
    <source>
        <dbReference type="ARBA" id="ARBA00022729"/>
    </source>
</evidence>
<dbReference type="SUPFAM" id="SSF82689">
    <property type="entry name" value="Mechanosensitive channel protein MscS (YggB), C-terminal domain"/>
    <property type="match status" value="1"/>
</dbReference>
<dbReference type="EMBL" id="JAMQGP010000003">
    <property type="protein sequence ID" value="MCM2679905.1"/>
    <property type="molecule type" value="Genomic_DNA"/>
</dbReference>
<dbReference type="InterPro" id="IPR023408">
    <property type="entry name" value="MscS_beta-dom_sf"/>
</dbReference>
<comment type="caution">
    <text evidence="15">The sequence shown here is derived from an EMBL/GenBank/DDBJ whole genome shotgun (WGS) entry which is preliminary data.</text>
</comment>
<feature type="transmembrane region" description="Helical" evidence="9">
    <location>
        <begin position="611"/>
        <end position="630"/>
    </location>
</feature>
<keyword evidence="5" id="KW-0732">Signal</keyword>
<dbReference type="Gene3D" id="3.30.70.100">
    <property type="match status" value="1"/>
</dbReference>
<gene>
    <name evidence="15" type="ORF">NAF29_09530</name>
</gene>
<dbReference type="Gene3D" id="2.30.30.60">
    <property type="match status" value="1"/>
</dbReference>
<evidence type="ECO:0000256" key="1">
    <source>
        <dbReference type="ARBA" id="ARBA00004651"/>
    </source>
</evidence>
<feature type="coiled-coil region" evidence="8">
    <location>
        <begin position="376"/>
        <end position="414"/>
    </location>
</feature>
<dbReference type="InterPro" id="IPR024393">
    <property type="entry name" value="MscS_porin"/>
</dbReference>
<dbReference type="Pfam" id="PF12795">
    <property type="entry name" value="MscS_porin"/>
    <property type="match status" value="1"/>
</dbReference>
<dbReference type="InterPro" id="IPR025692">
    <property type="entry name" value="MscS_IM_dom1"/>
</dbReference>
<name>A0AA41W6E1_9GAMM</name>
<dbReference type="Pfam" id="PF21088">
    <property type="entry name" value="MS_channel_1st"/>
    <property type="match status" value="1"/>
</dbReference>
<evidence type="ECO:0000256" key="6">
    <source>
        <dbReference type="ARBA" id="ARBA00022989"/>
    </source>
</evidence>
<evidence type="ECO:0000259" key="11">
    <source>
        <dbReference type="Pfam" id="PF12794"/>
    </source>
</evidence>
<dbReference type="PROSITE" id="PS01246">
    <property type="entry name" value="UPF0003"/>
    <property type="match status" value="1"/>
</dbReference>
<protein>
    <submittedName>
        <fullName evidence="15">Mechanosensitive ion channel</fullName>
    </submittedName>
</protein>
<dbReference type="SUPFAM" id="SSF50182">
    <property type="entry name" value="Sm-like ribonucleoproteins"/>
    <property type="match status" value="1"/>
</dbReference>
<dbReference type="GO" id="GO:0005886">
    <property type="term" value="C:plasma membrane"/>
    <property type="evidence" value="ECO:0007669"/>
    <property type="project" value="UniProtKB-SubCell"/>
</dbReference>
<evidence type="ECO:0000256" key="2">
    <source>
        <dbReference type="ARBA" id="ARBA00008017"/>
    </source>
</evidence>
<dbReference type="InterPro" id="IPR010920">
    <property type="entry name" value="LSM_dom_sf"/>
</dbReference>
<organism evidence="15 16">
    <name type="scientific">Echinimonas agarilytica</name>
    <dbReference type="NCBI Taxonomy" id="1215918"/>
    <lineage>
        <taxon>Bacteria</taxon>
        <taxon>Pseudomonadati</taxon>
        <taxon>Pseudomonadota</taxon>
        <taxon>Gammaproteobacteria</taxon>
        <taxon>Alteromonadales</taxon>
        <taxon>Echinimonadaceae</taxon>
        <taxon>Echinimonas</taxon>
    </lineage>
</organism>
<feature type="transmembrane region" description="Helical" evidence="9">
    <location>
        <begin position="505"/>
        <end position="528"/>
    </location>
</feature>
<proteinExistence type="inferred from homology"/>
<evidence type="ECO:0000256" key="8">
    <source>
        <dbReference type="SAM" id="Coils"/>
    </source>
</evidence>
<feature type="transmembrane region" description="Helical" evidence="9">
    <location>
        <begin position="534"/>
        <end position="553"/>
    </location>
</feature>